<feature type="compositionally biased region" description="Polar residues" evidence="2">
    <location>
        <begin position="101"/>
        <end position="110"/>
    </location>
</feature>
<evidence type="ECO:0000256" key="2">
    <source>
        <dbReference type="SAM" id="MobiDB-lite"/>
    </source>
</evidence>
<name>A0AAD5UD06_9FUNG</name>
<proteinExistence type="predicted"/>
<dbReference type="Proteomes" id="UP001210925">
    <property type="component" value="Unassembled WGS sequence"/>
</dbReference>
<keyword evidence="1" id="KW-0175">Coiled coil</keyword>
<gene>
    <name evidence="3" type="ORF">HK103_007030</name>
</gene>
<protein>
    <submittedName>
        <fullName evidence="3">Uncharacterized protein</fullName>
    </submittedName>
</protein>
<accession>A0AAD5UD06</accession>
<organism evidence="3 4">
    <name type="scientific">Boothiomyces macroporosus</name>
    <dbReference type="NCBI Taxonomy" id="261099"/>
    <lineage>
        <taxon>Eukaryota</taxon>
        <taxon>Fungi</taxon>
        <taxon>Fungi incertae sedis</taxon>
        <taxon>Chytridiomycota</taxon>
        <taxon>Chytridiomycota incertae sedis</taxon>
        <taxon>Chytridiomycetes</taxon>
        <taxon>Rhizophydiales</taxon>
        <taxon>Terramycetaceae</taxon>
        <taxon>Boothiomyces</taxon>
    </lineage>
</organism>
<sequence length="685" mass="80005">MIDSSSYQRFLSDFIKDSPVHHHNEDEMDQGSLDLDISQLDLQYQEEPERDDTITRETWDLNQIDLDLLNKEYEEDLENSIGIGQRSLSLSDGSVDHKDSPTTIYESAKNSSDHLKQSRASVISDQPRTSKNFEASQSSNIFRPKLPNPKDMSSDFTNGLGLKMEEYPSEIQPVLNHFENDTPVESEETQVQRYIDELKNECFSLRSLNERLVQENKEFYNQIESQNEKIERLEGNFQDQLQSSVQDAIDIERGKQRSLEKEIIQLKSKLDSCNQSLTQMAAIRQNLEREKELDILAIKNELLSQKEESLHELHLELSKQKETIKAWYESQLDIEKKRIISEMQRENELVLETNAKNEARIKNLESLLDTVEHTKESNEKERKGFEKLVKELKLENEKLSESNEVISAQLQESQSKVHALQQQINNNMDINEFHRRLISILSPVVNMPSQSLSSRTLLQMVEAVVELVQKLSALNQELTIKESEDRLEVEKQHQNTLESLNRSHAIEIQTLRSTFDDEIKRLTREAEVSRQKLLEELQIVQSKSNSSDITSIPDLLANYPLLMHNYQTQIQKQSQDSFAQTMENLKNKHFQDQSKTKLEMEMKLREMEDKHSENLQTLSNTLKRECTKAYEKAIGKLKDEYYKYEQELVNTTNTKIHNAESRVFRIKSEFEEYRKLSQQKIESLK</sequence>
<dbReference type="EMBL" id="JADGKB010000081">
    <property type="protein sequence ID" value="KAJ3254620.1"/>
    <property type="molecule type" value="Genomic_DNA"/>
</dbReference>
<feature type="compositionally biased region" description="Polar residues" evidence="2">
    <location>
        <begin position="118"/>
        <end position="141"/>
    </location>
</feature>
<dbReference type="AlphaFoldDB" id="A0AAD5UD06"/>
<evidence type="ECO:0000313" key="3">
    <source>
        <dbReference type="EMBL" id="KAJ3254620.1"/>
    </source>
</evidence>
<feature type="non-terminal residue" evidence="3">
    <location>
        <position position="1"/>
    </location>
</feature>
<evidence type="ECO:0000313" key="4">
    <source>
        <dbReference type="Proteomes" id="UP001210925"/>
    </source>
</evidence>
<evidence type="ECO:0000256" key="1">
    <source>
        <dbReference type="SAM" id="Coils"/>
    </source>
</evidence>
<keyword evidence="4" id="KW-1185">Reference proteome</keyword>
<comment type="caution">
    <text evidence="3">The sequence shown here is derived from an EMBL/GenBank/DDBJ whole genome shotgun (WGS) entry which is preliminary data.</text>
</comment>
<reference evidence="3" key="1">
    <citation type="submission" date="2020-05" db="EMBL/GenBank/DDBJ databases">
        <title>Phylogenomic resolution of chytrid fungi.</title>
        <authorList>
            <person name="Stajich J.E."/>
            <person name="Amses K."/>
            <person name="Simmons R."/>
            <person name="Seto K."/>
            <person name="Myers J."/>
            <person name="Bonds A."/>
            <person name="Quandt C.A."/>
            <person name="Barry K."/>
            <person name="Liu P."/>
            <person name="Grigoriev I."/>
            <person name="Longcore J.E."/>
            <person name="James T.Y."/>
        </authorList>
    </citation>
    <scope>NUCLEOTIDE SEQUENCE</scope>
    <source>
        <strain evidence="3">PLAUS21</strain>
    </source>
</reference>
<feature type="coiled-coil region" evidence="1">
    <location>
        <begin position="354"/>
        <end position="423"/>
    </location>
</feature>
<feature type="coiled-coil region" evidence="1">
    <location>
        <begin position="195"/>
        <end position="323"/>
    </location>
</feature>
<feature type="region of interest" description="Disordered" evidence="2">
    <location>
        <begin position="87"/>
        <end position="151"/>
    </location>
</feature>